<evidence type="ECO:0000313" key="1">
    <source>
        <dbReference type="EMBL" id="GFQ69070.1"/>
    </source>
</evidence>
<name>A0A8X6F276_TRICU</name>
<organism evidence="1 2">
    <name type="scientific">Trichonephila clavata</name>
    <name type="common">Joro spider</name>
    <name type="synonym">Nephila clavata</name>
    <dbReference type="NCBI Taxonomy" id="2740835"/>
    <lineage>
        <taxon>Eukaryota</taxon>
        <taxon>Metazoa</taxon>
        <taxon>Ecdysozoa</taxon>
        <taxon>Arthropoda</taxon>
        <taxon>Chelicerata</taxon>
        <taxon>Arachnida</taxon>
        <taxon>Araneae</taxon>
        <taxon>Araneomorphae</taxon>
        <taxon>Entelegynae</taxon>
        <taxon>Araneoidea</taxon>
        <taxon>Nephilidae</taxon>
        <taxon>Trichonephila</taxon>
    </lineage>
</organism>
<dbReference type="AlphaFoldDB" id="A0A8X6F276"/>
<dbReference type="EMBL" id="BMAO01030602">
    <property type="protein sequence ID" value="GFQ69070.1"/>
    <property type="molecule type" value="Genomic_DNA"/>
</dbReference>
<accession>A0A8X6F276</accession>
<keyword evidence="2" id="KW-1185">Reference proteome</keyword>
<protein>
    <submittedName>
        <fullName evidence="1">Uncharacterized protein</fullName>
    </submittedName>
</protein>
<comment type="caution">
    <text evidence="1">The sequence shown here is derived from an EMBL/GenBank/DDBJ whole genome shotgun (WGS) entry which is preliminary data.</text>
</comment>
<evidence type="ECO:0000313" key="2">
    <source>
        <dbReference type="Proteomes" id="UP000887116"/>
    </source>
</evidence>
<gene>
    <name evidence="1" type="ORF">TNCT_450241</name>
</gene>
<proteinExistence type="predicted"/>
<reference evidence="1" key="1">
    <citation type="submission" date="2020-07" db="EMBL/GenBank/DDBJ databases">
        <title>Multicomponent nature underlies the extraordinary mechanical properties of spider dragline silk.</title>
        <authorList>
            <person name="Kono N."/>
            <person name="Nakamura H."/>
            <person name="Mori M."/>
            <person name="Yoshida Y."/>
            <person name="Ohtoshi R."/>
            <person name="Malay A.D."/>
            <person name="Moran D.A.P."/>
            <person name="Tomita M."/>
            <person name="Numata K."/>
            <person name="Arakawa K."/>
        </authorList>
    </citation>
    <scope>NUCLEOTIDE SEQUENCE</scope>
</reference>
<sequence>MYRQLYLAYKSDVLKVGPVKMYCQLCLEHMFDILSKLTAYLWCGDFSEDSQNAHDEHDVCLDWSFAVV</sequence>
<dbReference type="Proteomes" id="UP000887116">
    <property type="component" value="Unassembled WGS sequence"/>
</dbReference>